<dbReference type="EMBL" id="LVHD01000003">
    <property type="protein sequence ID" value="OAG78474.1"/>
    <property type="molecule type" value="Genomic_DNA"/>
</dbReference>
<organism evidence="1 2">
    <name type="scientific">Acetobacter malorum</name>
    <dbReference type="NCBI Taxonomy" id="178901"/>
    <lineage>
        <taxon>Bacteria</taxon>
        <taxon>Pseudomonadati</taxon>
        <taxon>Pseudomonadota</taxon>
        <taxon>Alphaproteobacteria</taxon>
        <taxon>Acetobacterales</taxon>
        <taxon>Acetobacteraceae</taxon>
        <taxon>Acetobacter</taxon>
    </lineage>
</organism>
<sequence>MMINKSFRTRVIFQDQEPKKATEGSEANNFEWTAQEKSLLWIEKSTSLFGNFRSLVRSIYIRWSITINALSLAKKRYETHPELLLYVKTLRPINNNFEYFEMASWEGLKAAQNYEMCIPLMAGYALQDLYGFLEEIIFTLYLTLVEANPLLVLCGQDDRLLKRLLKRREESPEDNEKFEEQWNIRLKKWKLKKSREGLHSVFLSYWRAANLEYISNDYFDIKIWCLAINILAEIRNSITHGENNVSEKLASLCQQCFRLNFEYVAGEPLEFTLSHLMVVEGFLDEFLTILNLSLCELGVRKEEKMWINAKAPSHTSGHIVD</sequence>
<protein>
    <submittedName>
        <fullName evidence="1">Uncharacterized protein</fullName>
    </submittedName>
</protein>
<dbReference type="AlphaFoldDB" id="A0A177GGI3"/>
<evidence type="ECO:0000313" key="1">
    <source>
        <dbReference type="EMBL" id="OAG78474.1"/>
    </source>
</evidence>
<gene>
    <name evidence="1" type="ORF">Amal_00487</name>
</gene>
<accession>A0A177GGI3</accession>
<comment type="caution">
    <text evidence="1">The sequence shown here is derived from an EMBL/GenBank/DDBJ whole genome shotgun (WGS) entry which is preliminary data.</text>
</comment>
<dbReference type="PATRIC" id="fig|178901.16.peg.520"/>
<dbReference type="eggNOG" id="ENOG502ZWC2">
    <property type="taxonomic scope" value="Bacteria"/>
</dbReference>
<evidence type="ECO:0000313" key="2">
    <source>
        <dbReference type="Proteomes" id="UP000077349"/>
    </source>
</evidence>
<dbReference type="Proteomes" id="UP000077349">
    <property type="component" value="Unassembled WGS sequence"/>
</dbReference>
<proteinExistence type="predicted"/>
<reference evidence="1 2" key="1">
    <citation type="submission" date="2016-03" db="EMBL/GenBank/DDBJ databases">
        <title>Draft genome sequence of Acetobacter malorum CECT 7742, a strain isolated from strawberry vinegar.</title>
        <authorList>
            <person name="Sainz F."/>
            <person name="Mas A."/>
            <person name="Torija M.J."/>
        </authorList>
    </citation>
    <scope>NUCLEOTIDE SEQUENCE [LARGE SCALE GENOMIC DNA]</scope>
    <source>
        <strain evidence="1 2">CECT 7742</strain>
    </source>
</reference>
<name>A0A177GGI3_9PROT</name>